<dbReference type="Gene3D" id="2.60.40.1120">
    <property type="entry name" value="Carboxypeptidase-like, regulatory domain"/>
    <property type="match status" value="1"/>
</dbReference>
<evidence type="ECO:0000256" key="1">
    <source>
        <dbReference type="SAM" id="SignalP"/>
    </source>
</evidence>
<dbReference type="InterPro" id="IPR008969">
    <property type="entry name" value="CarboxyPept-like_regulatory"/>
</dbReference>
<organism evidence="2 3">
    <name type="scientific">Adhaeribacter pallidiroseus</name>
    <dbReference type="NCBI Taxonomy" id="2072847"/>
    <lineage>
        <taxon>Bacteria</taxon>
        <taxon>Pseudomonadati</taxon>
        <taxon>Bacteroidota</taxon>
        <taxon>Cytophagia</taxon>
        <taxon>Cytophagales</taxon>
        <taxon>Hymenobacteraceae</taxon>
        <taxon>Adhaeribacter</taxon>
    </lineage>
</organism>
<evidence type="ECO:0000313" key="3">
    <source>
        <dbReference type="Proteomes" id="UP000253919"/>
    </source>
</evidence>
<keyword evidence="1" id="KW-0732">Signal</keyword>
<feature type="signal peptide" evidence="1">
    <location>
        <begin position="1"/>
        <end position="21"/>
    </location>
</feature>
<reference evidence="2 3" key="1">
    <citation type="submission" date="2018-04" db="EMBL/GenBank/DDBJ databases">
        <title>Adhaeribacter sp. HMF7616 genome sequencing and assembly.</title>
        <authorList>
            <person name="Kang H."/>
            <person name="Kang J."/>
            <person name="Cha I."/>
            <person name="Kim H."/>
            <person name="Joh K."/>
        </authorList>
    </citation>
    <scope>NUCLEOTIDE SEQUENCE [LARGE SCALE GENOMIC DNA]</scope>
    <source>
        <strain evidence="2 3">HMF7616</strain>
    </source>
</reference>
<dbReference type="PROSITE" id="PS51257">
    <property type="entry name" value="PROKAR_LIPOPROTEIN"/>
    <property type="match status" value="1"/>
</dbReference>
<dbReference type="Proteomes" id="UP000253919">
    <property type="component" value="Unassembled WGS sequence"/>
</dbReference>
<dbReference type="RefSeq" id="WP_115375224.1">
    <property type="nucleotide sequence ID" value="NZ_QASA01000001.1"/>
</dbReference>
<gene>
    <name evidence="2" type="ORF">AHMF7616_04979</name>
</gene>
<dbReference type="SUPFAM" id="SSF49464">
    <property type="entry name" value="Carboxypeptidase regulatory domain-like"/>
    <property type="match status" value="1"/>
</dbReference>
<dbReference type="AlphaFoldDB" id="A0A369QW03"/>
<keyword evidence="3" id="KW-1185">Reference proteome</keyword>
<name>A0A369QW03_9BACT</name>
<dbReference type="Pfam" id="PF13620">
    <property type="entry name" value="CarboxypepD_reg"/>
    <property type="match status" value="1"/>
</dbReference>
<proteinExistence type="predicted"/>
<evidence type="ECO:0008006" key="4">
    <source>
        <dbReference type="Google" id="ProtNLM"/>
    </source>
</evidence>
<accession>A0A369QW03</accession>
<sequence>MKKQLVLLFLFNFIACFFFTACTTKNDDPKPDKNAGANTVSGTVLDTHGQPMAGVKVRAENPTGANIYVDGTTGADGKYALPLSTVGGWKIYAWKEVAYKGKTYLLRMGMPDDRDYDAFTAGDKGVTKNFVWKLSGRIADRGADVRSGAGYFGGSLRFVNDNAVVPAMVAGTQVTITLAPTVGATYLDGTPAGAAGTIVKSFTITNDADQNYYLSDIPVTEYHISVTSARNNIQKQVYVGEKYSNLYEWLEFDFNPVGGSSGTYESGILTPTNTPFYLGQKN</sequence>
<comment type="caution">
    <text evidence="2">The sequence shown here is derived from an EMBL/GenBank/DDBJ whole genome shotgun (WGS) entry which is preliminary data.</text>
</comment>
<dbReference type="OrthoDB" id="939978at2"/>
<feature type="chain" id="PRO_5016737024" description="Carboxypeptidase regulatory-like domain-containing protein" evidence="1">
    <location>
        <begin position="22"/>
        <end position="282"/>
    </location>
</feature>
<protein>
    <recommendedName>
        <fullName evidence="4">Carboxypeptidase regulatory-like domain-containing protein</fullName>
    </recommendedName>
</protein>
<evidence type="ECO:0000313" key="2">
    <source>
        <dbReference type="EMBL" id="RDC66348.1"/>
    </source>
</evidence>
<dbReference type="EMBL" id="QASA01000001">
    <property type="protein sequence ID" value="RDC66348.1"/>
    <property type="molecule type" value="Genomic_DNA"/>
</dbReference>